<reference evidence="10 11" key="1">
    <citation type="submission" date="2019-06" db="EMBL/GenBank/DDBJ databases">
        <authorList>
            <person name="Meng X."/>
        </authorList>
    </citation>
    <scope>NUCLEOTIDE SEQUENCE [LARGE SCALE GENOMIC DNA]</scope>
    <source>
        <strain evidence="10 11">M625</strain>
    </source>
</reference>
<evidence type="ECO:0000256" key="7">
    <source>
        <dbReference type="PROSITE-ProRule" id="PRU01360"/>
    </source>
</evidence>
<evidence type="ECO:0000313" key="10">
    <source>
        <dbReference type="EMBL" id="TPN81325.1"/>
    </source>
</evidence>
<dbReference type="Proteomes" id="UP000315540">
    <property type="component" value="Unassembled WGS sequence"/>
</dbReference>
<feature type="domain" description="TonB-dependent receptor plug" evidence="9">
    <location>
        <begin position="115"/>
        <end position="230"/>
    </location>
</feature>
<evidence type="ECO:0000256" key="6">
    <source>
        <dbReference type="ARBA" id="ARBA00023237"/>
    </source>
</evidence>
<feature type="signal peptide" evidence="8">
    <location>
        <begin position="1"/>
        <end position="22"/>
    </location>
</feature>
<evidence type="ECO:0000256" key="8">
    <source>
        <dbReference type="SAM" id="SignalP"/>
    </source>
</evidence>
<dbReference type="Gene3D" id="2.60.40.1120">
    <property type="entry name" value="Carboxypeptidase-like, regulatory domain"/>
    <property type="match status" value="1"/>
</dbReference>
<dbReference type="InterPro" id="IPR036942">
    <property type="entry name" value="Beta-barrel_TonB_sf"/>
</dbReference>
<keyword evidence="5 7" id="KW-0472">Membrane</keyword>
<dbReference type="RefSeq" id="WP_140597693.1">
    <property type="nucleotide sequence ID" value="NZ_VFWZ01000011.1"/>
</dbReference>
<dbReference type="Gene3D" id="2.40.170.20">
    <property type="entry name" value="TonB-dependent receptor, beta-barrel domain"/>
    <property type="match status" value="1"/>
</dbReference>
<dbReference type="FunFam" id="2.60.40.1120:FF:000003">
    <property type="entry name" value="Outer membrane protein Omp121"/>
    <property type="match status" value="1"/>
</dbReference>
<keyword evidence="3 7" id="KW-1134">Transmembrane beta strand</keyword>
<comment type="similarity">
    <text evidence="7">Belongs to the TonB-dependent receptor family.</text>
</comment>
<comment type="caution">
    <text evidence="10">The sequence shown here is derived from an EMBL/GenBank/DDBJ whole genome shotgun (WGS) entry which is preliminary data.</text>
</comment>
<dbReference type="SUPFAM" id="SSF49464">
    <property type="entry name" value="Carboxypeptidase regulatory domain-like"/>
    <property type="match status" value="1"/>
</dbReference>
<dbReference type="InterPro" id="IPR039426">
    <property type="entry name" value="TonB-dep_rcpt-like"/>
</dbReference>
<proteinExistence type="inferred from homology"/>
<accession>A0A504IYC1</accession>
<dbReference type="Pfam" id="PF13715">
    <property type="entry name" value="CarbopepD_reg_2"/>
    <property type="match status" value="1"/>
</dbReference>
<comment type="subcellular location">
    <subcellularLocation>
        <location evidence="1 7">Cell outer membrane</location>
        <topology evidence="1 7">Multi-pass membrane protein</topology>
    </subcellularLocation>
</comment>
<dbReference type="SUPFAM" id="SSF56935">
    <property type="entry name" value="Porins"/>
    <property type="match status" value="1"/>
</dbReference>
<keyword evidence="8" id="KW-0732">Signal</keyword>
<keyword evidence="11" id="KW-1185">Reference proteome</keyword>
<gene>
    <name evidence="10" type="ORF">FHK87_25400</name>
</gene>
<evidence type="ECO:0000256" key="4">
    <source>
        <dbReference type="ARBA" id="ARBA00022692"/>
    </source>
</evidence>
<evidence type="ECO:0000256" key="5">
    <source>
        <dbReference type="ARBA" id="ARBA00023136"/>
    </source>
</evidence>
<keyword evidence="2 7" id="KW-0813">Transport</keyword>
<evidence type="ECO:0000256" key="3">
    <source>
        <dbReference type="ARBA" id="ARBA00022452"/>
    </source>
</evidence>
<evidence type="ECO:0000259" key="9">
    <source>
        <dbReference type="Pfam" id="PF07715"/>
    </source>
</evidence>
<dbReference type="Pfam" id="PF07715">
    <property type="entry name" value="Plug"/>
    <property type="match status" value="1"/>
</dbReference>
<evidence type="ECO:0000256" key="1">
    <source>
        <dbReference type="ARBA" id="ARBA00004571"/>
    </source>
</evidence>
<evidence type="ECO:0000256" key="2">
    <source>
        <dbReference type="ARBA" id="ARBA00022448"/>
    </source>
</evidence>
<protein>
    <submittedName>
        <fullName evidence="10">TonB-dependent receptor</fullName>
    </submittedName>
</protein>
<feature type="chain" id="PRO_5021462206" evidence="8">
    <location>
        <begin position="23"/>
        <end position="1028"/>
    </location>
</feature>
<name>A0A504IYC1_9FLAO</name>
<dbReference type="NCBIfam" id="TIGR04057">
    <property type="entry name" value="SusC_RagA_signa"/>
    <property type="match status" value="1"/>
</dbReference>
<keyword evidence="6 7" id="KW-0998">Cell outer membrane</keyword>
<evidence type="ECO:0000313" key="11">
    <source>
        <dbReference type="Proteomes" id="UP000315540"/>
    </source>
</evidence>
<dbReference type="InterPro" id="IPR012910">
    <property type="entry name" value="Plug_dom"/>
</dbReference>
<dbReference type="Gene3D" id="2.170.130.10">
    <property type="entry name" value="TonB-dependent receptor, plug domain"/>
    <property type="match status" value="1"/>
</dbReference>
<organism evidence="10 11">
    <name type="scientific">Aquimarina algicola</name>
    <dbReference type="NCBI Taxonomy" id="2589995"/>
    <lineage>
        <taxon>Bacteria</taxon>
        <taxon>Pseudomonadati</taxon>
        <taxon>Bacteroidota</taxon>
        <taxon>Flavobacteriia</taxon>
        <taxon>Flavobacteriales</taxon>
        <taxon>Flavobacteriaceae</taxon>
        <taxon>Aquimarina</taxon>
    </lineage>
</organism>
<dbReference type="InterPro" id="IPR023996">
    <property type="entry name" value="TonB-dep_OMP_SusC/RagA"/>
</dbReference>
<dbReference type="OrthoDB" id="9768177at2"/>
<dbReference type="GO" id="GO:0009279">
    <property type="term" value="C:cell outer membrane"/>
    <property type="evidence" value="ECO:0007669"/>
    <property type="project" value="UniProtKB-SubCell"/>
</dbReference>
<dbReference type="InterPro" id="IPR008969">
    <property type="entry name" value="CarboxyPept-like_regulatory"/>
</dbReference>
<keyword evidence="4 7" id="KW-0812">Transmembrane</keyword>
<dbReference type="NCBIfam" id="TIGR04056">
    <property type="entry name" value="OMP_RagA_SusC"/>
    <property type="match status" value="1"/>
</dbReference>
<dbReference type="InterPro" id="IPR037066">
    <property type="entry name" value="Plug_dom_sf"/>
</dbReference>
<sequence length="1028" mass="112623">MRTKFSGILTLFLAFIVQITFAQEKTISGTVTDNKGLPLPGVNIIVKNTSSGTQTDFDGNYTITANRGAVLSFSYVGFEEKEIIVADNTSINVQLNESEAVLDEVVVTAYGVGRKSSVTAAISTVATEDIEDFVPSTSIDNILQGQASGVQVTAANGRPGNTAFVQIRGVGSLTGSTTPLYVIDGVPVPIRENDQFNPLSNINPNDIESVSILKDAASASKYGSRGANGVVLITTKKGRSGEAKITFSSSYGFGERIPDPFDLLNAEQKLEIERQYADLGVSSAQSLPGATLNASQRASLIALDTDWEEELLRKSVIQNNALSIAGGTEDLTYFLSLGYNKDSGIIDRIDGFERISARLNTTYQAKKWLNISANFSASRSSTDLPRDRNNVQNPFRGLYDYNPYAPLFVRDGQGNIATDDLGNPIFNRGGGIFFPIAEALTTEPEDSRNLLFIGNLAADITFSEKFSNRFSVGVINNRFNGTTRSLPGGVLQGFVGDANFPGTQTNSFDLDLEYNVNNLFTYSDTYNDVHNLTASFLLEYNENIRQESFTTARGFPTSTIPFLDVAAEPTRVGSNEARRILFSQAIFADYDYDGKYSVSASVRRDGSSRFSPDDRYGTFYSGSVAWNIAKEAFMDGSIFNALKLRASYGTSGNQEIPDFEFLDAAEFTTYNGNTALRPERFGNPTIKWEGQSLLDIGLEFGFLNNRINGVVDYFKKTSDDLLLNRPLSTTIGDENNSLVSNVGEIENSGIEISLNADIIRTEDLKVSVGGNITFIKNEVKKLINDQDIIRGIFGNSILRVGEEVNAHYLVEYAGVNPDNGAPLYVDLEGNVTEEFSNSFLKLQKDKSPLPSYQGGFYGSIKYKGFGLRGDFVFRGGNYILNRQRASGVFIGNIDSNLREEVFNYWRQPGDTNVLPLPSNANEATADQFGTTRFLEKGDFIRLRTLTLDYTLPSKFLDVLPIDRLRVFATGQNILTFTDYEGDPEIGIGSAESGTPDGNTFDPNFVPGAFSQFSYPQVRSYIFGVEVAF</sequence>
<dbReference type="AlphaFoldDB" id="A0A504IYC1"/>
<dbReference type="PROSITE" id="PS52016">
    <property type="entry name" value="TONB_DEPENDENT_REC_3"/>
    <property type="match status" value="1"/>
</dbReference>
<dbReference type="InterPro" id="IPR023997">
    <property type="entry name" value="TonB-dep_OMP_SusC/RagA_CS"/>
</dbReference>
<dbReference type="EMBL" id="VFWZ01000011">
    <property type="protein sequence ID" value="TPN81325.1"/>
    <property type="molecule type" value="Genomic_DNA"/>
</dbReference>
<keyword evidence="10" id="KW-0675">Receptor</keyword>